<reference evidence="2 3" key="1">
    <citation type="submission" date="2014-02" db="EMBL/GenBank/DDBJ databases">
        <title>The small core and large imbalanced accessory genome model reveals a collaborative survival strategy of Sorangium cellulosum strains in nature.</title>
        <authorList>
            <person name="Han K."/>
            <person name="Peng R."/>
            <person name="Blom J."/>
            <person name="Li Y.-Z."/>
        </authorList>
    </citation>
    <scope>NUCLEOTIDE SEQUENCE [LARGE SCALE GENOMIC DNA]</scope>
    <source>
        <strain evidence="2 3">So0007-03</strain>
    </source>
</reference>
<comment type="caution">
    <text evidence="2">The sequence shown here is derived from an EMBL/GenBank/DDBJ whole genome shotgun (WGS) entry which is preliminary data.</text>
</comment>
<gene>
    <name evidence="2" type="ORF">BE21_22725</name>
</gene>
<dbReference type="InterPro" id="IPR016181">
    <property type="entry name" value="Acyl_CoA_acyltransferase"/>
</dbReference>
<accession>A0A150TVE0</accession>
<dbReference type="Proteomes" id="UP000075502">
    <property type="component" value="Unassembled WGS sequence"/>
</dbReference>
<evidence type="ECO:0000313" key="2">
    <source>
        <dbReference type="EMBL" id="KYG08606.1"/>
    </source>
</evidence>
<sequence>MTAPRTVSLDAAASSDAPLLGNLLELYIHDLSDVFPGLELGPDGRFGYDKLPLYWSEPERRFAFIVRCGGQIAGFALATRGSPAATDPEVLDVAEFFVLRRYRRSGVGRRAAVLLWQRLPGTWTVRVSEGNAGALAFWRGVVAELTGGAPTEATRPGHPHPWRVLSFDSEPLALALAKAHPGQDP</sequence>
<evidence type="ECO:0000313" key="3">
    <source>
        <dbReference type="Proteomes" id="UP000075502"/>
    </source>
</evidence>
<name>A0A150TVE0_SORCE</name>
<evidence type="ECO:0000259" key="1">
    <source>
        <dbReference type="PROSITE" id="PS51186"/>
    </source>
</evidence>
<dbReference type="Pfam" id="PF00583">
    <property type="entry name" value="Acetyltransf_1"/>
    <property type="match status" value="1"/>
</dbReference>
<dbReference type="Gene3D" id="3.40.630.30">
    <property type="match status" value="1"/>
</dbReference>
<protein>
    <recommendedName>
        <fullName evidence="1">N-acetyltransferase domain-containing protein</fullName>
    </recommendedName>
</protein>
<dbReference type="GO" id="GO:0016747">
    <property type="term" value="F:acyltransferase activity, transferring groups other than amino-acyl groups"/>
    <property type="evidence" value="ECO:0007669"/>
    <property type="project" value="InterPro"/>
</dbReference>
<dbReference type="PROSITE" id="PS51186">
    <property type="entry name" value="GNAT"/>
    <property type="match status" value="1"/>
</dbReference>
<organism evidence="2 3">
    <name type="scientific">Sorangium cellulosum</name>
    <name type="common">Polyangium cellulosum</name>
    <dbReference type="NCBI Taxonomy" id="56"/>
    <lineage>
        <taxon>Bacteria</taxon>
        <taxon>Pseudomonadati</taxon>
        <taxon>Myxococcota</taxon>
        <taxon>Polyangia</taxon>
        <taxon>Polyangiales</taxon>
        <taxon>Polyangiaceae</taxon>
        <taxon>Sorangium</taxon>
    </lineage>
</organism>
<feature type="domain" description="N-acetyltransferase" evidence="1">
    <location>
        <begin position="21"/>
        <end position="181"/>
    </location>
</feature>
<proteinExistence type="predicted"/>
<dbReference type="InterPro" id="IPR000182">
    <property type="entry name" value="GNAT_dom"/>
</dbReference>
<dbReference type="AlphaFoldDB" id="A0A150TVE0"/>
<dbReference type="SUPFAM" id="SSF55729">
    <property type="entry name" value="Acyl-CoA N-acyltransferases (Nat)"/>
    <property type="match status" value="1"/>
</dbReference>
<dbReference type="CDD" id="cd04301">
    <property type="entry name" value="NAT_SF"/>
    <property type="match status" value="1"/>
</dbReference>
<dbReference type="EMBL" id="JEME01000942">
    <property type="protein sequence ID" value="KYG08606.1"/>
    <property type="molecule type" value="Genomic_DNA"/>
</dbReference>